<dbReference type="Proteomes" id="UP001239111">
    <property type="component" value="Chromosome 4"/>
</dbReference>
<comment type="caution">
    <text evidence="1">The sequence shown here is derived from an EMBL/GenBank/DDBJ whole genome shotgun (WGS) entry which is preliminary data.</text>
</comment>
<proteinExistence type="predicted"/>
<evidence type="ECO:0000313" key="1">
    <source>
        <dbReference type="EMBL" id="KAJ8665762.1"/>
    </source>
</evidence>
<dbReference type="EMBL" id="CM056744">
    <property type="protein sequence ID" value="KAJ8665762.1"/>
    <property type="molecule type" value="Genomic_DNA"/>
</dbReference>
<organism evidence="1 2">
    <name type="scientific">Eretmocerus hayati</name>
    <dbReference type="NCBI Taxonomy" id="131215"/>
    <lineage>
        <taxon>Eukaryota</taxon>
        <taxon>Metazoa</taxon>
        <taxon>Ecdysozoa</taxon>
        <taxon>Arthropoda</taxon>
        <taxon>Hexapoda</taxon>
        <taxon>Insecta</taxon>
        <taxon>Pterygota</taxon>
        <taxon>Neoptera</taxon>
        <taxon>Endopterygota</taxon>
        <taxon>Hymenoptera</taxon>
        <taxon>Apocrita</taxon>
        <taxon>Proctotrupomorpha</taxon>
        <taxon>Chalcidoidea</taxon>
        <taxon>Aphelinidae</taxon>
        <taxon>Aphelininae</taxon>
        <taxon>Eretmocerus</taxon>
    </lineage>
</organism>
<keyword evidence="2" id="KW-1185">Reference proteome</keyword>
<accession>A0ACC2N3L5</accession>
<protein>
    <submittedName>
        <fullName evidence="1">Uncharacterized protein</fullName>
    </submittedName>
</protein>
<evidence type="ECO:0000313" key="2">
    <source>
        <dbReference type="Proteomes" id="UP001239111"/>
    </source>
</evidence>
<sequence>MNTNDEEFDYEEDFTFKDSERATSRELDLLNLNGRSVLTVPVSDGITSCPDRGDRVLRIINLEHLNGEERRLAEKLVRKYADRFSLDGEEIPVTNIVMHRTYHRQHTR</sequence>
<gene>
    <name evidence="1" type="ORF">QAD02_007424</name>
</gene>
<name>A0ACC2N3L5_9HYME</name>
<reference evidence="1" key="1">
    <citation type="submission" date="2023-04" db="EMBL/GenBank/DDBJ databases">
        <title>A chromosome-level genome assembly of the parasitoid wasp Eretmocerus hayati.</title>
        <authorList>
            <person name="Zhong Y."/>
            <person name="Liu S."/>
            <person name="Liu Y."/>
        </authorList>
    </citation>
    <scope>NUCLEOTIDE SEQUENCE</scope>
    <source>
        <strain evidence="1">ZJU_SS_LIU_2023</strain>
    </source>
</reference>